<accession>A0A9W7D0B8</accession>
<keyword evidence="3" id="KW-1185">Reference proteome</keyword>
<evidence type="ECO:0000256" key="1">
    <source>
        <dbReference type="SAM" id="MobiDB-lite"/>
    </source>
</evidence>
<dbReference type="Proteomes" id="UP001165121">
    <property type="component" value="Unassembled WGS sequence"/>
</dbReference>
<organism evidence="2 3">
    <name type="scientific">Phytophthora fragariaefolia</name>
    <dbReference type="NCBI Taxonomy" id="1490495"/>
    <lineage>
        <taxon>Eukaryota</taxon>
        <taxon>Sar</taxon>
        <taxon>Stramenopiles</taxon>
        <taxon>Oomycota</taxon>
        <taxon>Peronosporomycetes</taxon>
        <taxon>Peronosporales</taxon>
        <taxon>Peronosporaceae</taxon>
        <taxon>Phytophthora</taxon>
    </lineage>
</organism>
<evidence type="ECO:0000313" key="2">
    <source>
        <dbReference type="EMBL" id="GMF51873.1"/>
    </source>
</evidence>
<comment type="caution">
    <text evidence="2">The sequence shown here is derived from an EMBL/GenBank/DDBJ whole genome shotgun (WGS) entry which is preliminary data.</text>
</comment>
<reference evidence="2" key="1">
    <citation type="submission" date="2023-04" db="EMBL/GenBank/DDBJ databases">
        <title>Phytophthora fragariaefolia NBRC 109709.</title>
        <authorList>
            <person name="Ichikawa N."/>
            <person name="Sato H."/>
            <person name="Tonouchi N."/>
        </authorList>
    </citation>
    <scope>NUCLEOTIDE SEQUENCE</scope>
    <source>
        <strain evidence="2">NBRC 109709</strain>
    </source>
</reference>
<dbReference type="EMBL" id="BSXT01002965">
    <property type="protein sequence ID" value="GMF51873.1"/>
    <property type="molecule type" value="Genomic_DNA"/>
</dbReference>
<proteinExistence type="predicted"/>
<sequence length="248" mass="28274">MFDGRSKYLLLNKREDLSTSARAGLKEIVEIVEFMRENRRAFWLFCHLSFIHYKLDDYSNELHLDRKKECNAVKKQYKKLLNEKVSQGLPESVLEEPGVWTFPVKYCFWTWMDESLLNDQGHPFTLMDQLELIDREEPARVQCNSCTSLLAVELLEWRNLVSAVPSRIVPALSVQASCDDVKFEEAGMDVAMTDYEAGLRASTECRVVRQFAGGRPSSLRPACGASSSRAQEPTPARGRAPPSPNRPR</sequence>
<feature type="region of interest" description="Disordered" evidence="1">
    <location>
        <begin position="213"/>
        <end position="248"/>
    </location>
</feature>
<protein>
    <submittedName>
        <fullName evidence="2">Unnamed protein product</fullName>
    </submittedName>
</protein>
<name>A0A9W7D0B8_9STRA</name>
<gene>
    <name evidence="2" type="ORF">Pfra01_002112300</name>
</gene>
<evidence type="ECO:0000313" key="3">
    <source>
        <dbReference type="Proteomes" id="UP001165121"/>
    </source>
</evidence>
<dbReference type="AlphaFoldDB" id="A0A9W7D0B8"/>